<proteinExistence type="predicted"/>
<dbReference type="GO" id="GO:0000287">
    <property type="term" value="F:magnesium ion binding"/>
    <property type="evidence" value="ECO:0007669"/>
    <property type="project" value="InterPro"/>
</dbReference>
<dbReference type="GO" id="GO:0016102">
    <property type="term" value="P:diterpenoid biosynthetic process"/>
    <property type="evidence" value="ECO:0007669"/>
    <property type="project" value="InterPro"/>
</dbReference>
<dbReference type="Pfam" id="PF01397">
    <property type="entry name" value="Terpene_synth"/>
    <property type="match status" value="1"/>
</dbReference>
<dbReference type="SFLD" id="SFLDG01019">
    <property type="entry name" value="Terpene_Cyclase_Like_1_C_Termi"/>
    <property type="match status" value="1"/>
</dbReference>
<dbReference type="InterPro" id="IPR008949">
    <property type="entry name" value="Isoprenoid_synthase_dom_sf"/>
</dbReference>
<evidence type="ECO:0000313" key="8">
    <source>
        <dbReference type="Proteomes" id="UP001367508"/>
    </source>
</evidence>
<evidence type="ECO:0000256" key="4">
    <source>
        <dbReference type="ARBA" id="ARBA00023239"/>
    </source>
</evidence>
<dbReference type="Pfam" id="PF03936">
    <property type="entry name" value="Terpene_synth_C"/>
    <property type="match status" value="1"/>
</dbReference>
<evidence type="ECO:0000256" key="1">
    <source>
        <dbReference type="ARBA" id="ARBA00001946"/>
    </source>
</evidence>
<protein>
    <submittedName>
        <fullName evidence="7">Uncharacterized protein</fullName>
    </submittedName>
</protein>
<keyword evidence="4" id="KW-0456">Lyase</keyword>
<feature type="domain" description="Terpene synthase metal-binding" evidence="6">
    <location>
        <begin position="301"/>
        <end position="540"/>
    </location>
</feature>
<dbReference type="InterPro" id="IPR008930">
    <property type="entry name" value="Terpenoid_cyclase/PrenylTrfase"/>
</dbReference>
<keyword evidence="2" id="KW-0479">Metal-binding</keyword>
<dbReference type="PANTHER" id="PTHR31225:SF98">
    <property type="entry name" value="TERPENE SYNTHASE 9-RELATED"/>
    <property type="match status" value="1"/>
</dbReference>
<dbReference type="Gene3D" id="1.10.600.10">
    <property type="entry name" value="Farnesyl Diphosphate Synthase"/>
    <property type="match status" value="1"/>
</dbReference>
<dbReference type="FunFam" id="1.10.600.10:FF:000007">
    <property type="entry name" value="Isoprene synthase, chloroplastic"/>
    <property type="match status" value="1"/>
</dbReference>
<evidence type="ECO:0000256" key="3">
    <source>
        <dbReference type="ARBA" id="ARBA00022842"/>
    </source>
</evidence>
<evidence type="ECO:0000259" key="5">
    <source>
        <dbReference type="Pfam" id="PF01397"/>
    </source>
</evidence>
<dbReference type="InterPro" id="IPR036965">
    <property type="entry name" value="Terpene_synth_N_sf"/>
</dbReference>
<sequence>MATHFLGLSSQFSYTIPTLMIASLPPNRRSSMQIASLVKSKPWRAICGVSTENTQITIENNRRSANYEPNLWNFEFLQSLGNDLEVEAPQERVTRLEEEVRGMMNNEETEPRRLLDLIDNVKRLGLAYKFEKDIKKGLERIVISLDEIKKIELDFTALGFRLLREYGFQVSQDMFENFKDEEGNFKAEISSDVQGLLNLYEASYLAFEGETLLDEAREFSITHLKNNLKRVTNTKLAKQVSHALELPYHRRLHRLEARWFINIYEEEEPHNHLLLELAKLDFNMVQSLMQKELQELSRWWKEIGLASKLDFARDRLIEVYFWALGMAPDPQFSDCRKVITKMFGLVTIIDDVYDVYGTLNDLEIFTNVVDRWDVNGINALPEYMKLCFLALYNTVNDTTYGILKEKGQNSLPCLAKSWSDVCKAFLQEAKWSNNKIIPAFNEYLENALVSSSGGALLAPSYFLSGLDNTNQALDSLTDYYGLVRPSCTIFRLCNDLATSEAELERGETTNSITSYTYETRTSKEQARQNLRILIDTEWKKMNQERFLDSKFPKAFMEIAINMARISHCTYQYGDGLGRPDNIAQNRIKWLLIEPISINRPIKLRFLVPFDIVGDSWTLGEDSSSSVLARSKEKKEKINSSHAFITERLPNEARVSNNWVKHNMLLEKENAMRSLSRLATGHRNELRFYEKLEIIGLPFFVPDLNSSEHLEHVELKRRPFIIVRRANRTTTNNSPKAYQAIAAFELHAWHATVRAP</sequence>
<name>A0AAN9QIR7_CANGL</name>
<dbReference type="InterPro" id="IPR005630">
    <property type="entry name" value="Terpene_synthase_metal-bd"/>
</dbReference>
<dbReference type="PANTHER" id="PTHR31225">
    <property type="entry name" value="OS04G0344100 PROTEIN-RELATED"/>
    <property type="match status" value="1"/>
</dbReference>
<keyword evidence="8" id="KW-1185">Reference proteome</keyword>
<dbReference type="SFLD" id="SFLDS00005">
    <property type="entry name" value="Isoprenoid_Synthase_Type_I"/>
    <property type="match status" value="1"/>
</dbReference>
<dbReference type="GO" id="GO:0080027">
    <property type="term" value="P:response to herbivore"/>
    <property type="evidence" value="ECO:0007669"/>
    <property type="project" value="UniProtKB-ARBA"/>
</dbReference>
<evidence type="ECO:0000313" key="7">
    <source>
        <dbReference type="EMBL" id="KAK7339080.1"/>
    </source>
</evidence>
<gene>
    <name evidence="7" type="ORF">VNO77_19723</name>
</gene>
<dbReference type="GO" id="GO:0010333">
    <property type="term" value="F:terpene synthase activity"/>
    <property type="evidence" value="ECO:0007669"/>
    <property type="project" value="InterPro"/>
</dbReference>
<keyword evidence="3" id="KW-0460">Magnesium</keyword>
<evidence type="ECO:0000256" key="2">
    <source>
        <dbReference type="ARBA" id="ARBA00022723"/>
    </source>
</evidence>
<feature type="domain" description="Terpene synthase N-terminal" evidence="5">
    <location>
        <begin position="72"/>
        <end position="244"/>
    </location>
</feature>
<dbReference type="EMBL" id="JAYMYQ010000004">
    <property type="protein sequence ID" value="KAK7339080.1"/>
    <property type="molecule type" value="Genomic_DNA"/>
</dbReference>
<comment type="caution">
    <text evidence="7">The sequence shown here is derived from an EMBL/GenBank/DDBJ whole genome shotgun (WGS) entry which is preliminary data.</text>
</comment>
<dbReference type="InterPro" id="IPR001906">
    <property type="entry name" value="Terpene_synth_N"/>
</dbReference>
<dbReference type="FunFam" id="1.50.10.130:FF:000001">
    <property type="entry name" value="Isoprene synthase, chloroplastic"/>
    <property type="match status" value="1"/>
</dbReference>
<dbReference type="SUPFAM" id="SSF48239">
    <property type="entry name" value="Terpenoid cyclases/Protein prenyltransferases"/>
    <property type="match status" value="1"/>
</dbReference>
<reference evidence="7 8" key="1">
    <citation type="submission" date="2024-01" db="EMBL/GenBank/DDBJ databases">
        <title>The genomes of 5 underutilized Papilionoideae crops provide insights into root nodulation and disease resistanc.</title>
        <authorList>
            <person name="Jiang F."/>
        </authorList>
    </citation>
    <scope>NUCLEOTIDE SEQUENCE [LARGE SCALE GENOMIC DNA]</scope>
    <source>
        <strain evidence="7">LVBAO_FW01</strain>
        <tissue evidence="7">Leaves</tissue>
    </source>
</reference>
<dbReference type="SUPFAM" id="SSF48576">
    <property type="entry name" value="Terpenoid synthases"/>
    <property type="match status" value="1"/>
</dbReference>
<dbReference type="Proteomes" id="UP001367508">
    <property type="component" value="Unassembled WGS sequence"/>
</dbReference>
<dbReference type="CDD" id="cd00684">
    <property type="entry name" value="Terpene_cyclase_plant_C1"/>
    <property type="match status" value="1"/>
</dbReference>
<dbReference type="InterPro" id="IPR044814">
    <property type="entry name" value="Terpene_cyclase_plant_C1"/>
</dbReference>
<evidence type="ECO:0000259" key="6">
    <source>
        <dbReference type="Pfam" id="PF03936"/>
    </source>
</evidence>
<accession>A0AAN9QIR7</accession>
<comment type="cofactor">
    <cofactor evidence="1">
        <name>Mg(2+)</name>
        <dbReference type="ChEBI" id="CHEBI:18420"/>
    </cofactor>
</comment>
<dbReference type="InterPro" id="IPR034741">
    <property type="entry name" value="Terpene_cyclase-like_1_C"/>
</dbReference>
<dbReference type="GO" id="GO:0009611">
    <property type="term" value="P:response to wounding"/>
    <property type="evidence" value="ECO:0007669"/>
    <property type="project" value="UniProtKB-ARBA"/>
</dbReference>
<dbReference type="Gene3D" id="1.50.10.130">
    <property type="entry name" value="Terpene synthase, N-terminal domain"/>
    <property type="match status" value="1"/>
</dbReference>
<dbReference type="InterPro" id="IPR050148">
    <property type="entry name" value="Terpene_synthase-like"/>
</dbReference>
<dbReference type="AlphaFoldDB" id="A0AAN9QIR7"/>
<organism evidence="7 8">
    <name type="scientific">Canavalia gladiata</name>
    <name type="common">Sword bean</name>
    <name type="synonym">Dolichos gladiatus</name>
    <dbReference type="NCBI Taxonomy" id="3824"/>
    <lineage>
        <taxon>Eukaryota</taxon>
        <taxon>Viridiplantae</taxon>
        <taxon>Streptophyta</taxon>
        <taxon>Embryophyta</taxon>
        <taxon>Tracheophyta</taxon>
        <taxon>Spermatophyta</taxon>
        <taxon>Magnoliopsida</taxon>
        <taxon>eudicotyledons</taxon>
        <taxon>Gunneridae</taxon>
        <taxon>Pentapetalae</taxon>
        <taxon>rosids</taxon>
        <taxon>fabids</taxon>
        <taxon>Fabales</taxon>
        <taxon>Fabaceae</taxon>
        <taxon>Papilionoideae</taxon>
        <taxon>50 kb inversion clade</taxon>
        <taxon>NPAAA clade</taxon>
        <taxon>indigoferoid/millettioid clade</taxon>
        <taxon>Phaseoleae</taxon>
        <taxon>Canavalia</taxon>
    </lineage>
</organism>